<name>A0A1C2DS48_9HYPH</name>
<dbReference type="Proteomes" id="UP000094412">
    <property type="component" value="Unassembled WGS sequence"/>
</dbReference>
<dbReference type="AlphaFoldDB" id="A0A1C2DS48"/>
<keyword evidence="3" id="KW-1185">Reference proteome</keyword>
<proteinExistence type="predicted"/>
<reference evidence="2 3" key="1">
    <citation type="submission" date="2016-08" db="EMBL/GenBank/DDBJ databases">
        <title>Whole genome sequence of Mesorhizobium sp. strain UASWS1009 isolated from industrial sewage.</title>
        <authorList>
            <person name="Crovadore J."/>
            <person name="Calmin G."/>
            <person name="Chablais R."/>
            <person name="Cochard B."/>
            <person name="Lefort F."/>
        </authorList>
    </citation>
    <scope>NUCLEOTIDE SEQUENCE [LARGE SCALE GENOMIC DNA]</scope>
    <source>
        <strain evidence="2 3">UASWS1009</strain>
    </source>
</reference>
<organism evidence="2 3">
    <name type="scientific">Mesorhizobium hungaricum</name>
    <dbReference type="NCBI Taxonomy" id="1566387"/>
    <lineage>
        <taxon>Bacteria</taxon>
        <taxon>Pseudomonadati</taxon>
        <taxon>Pseudomonadota</taxon>
        <taxon>Alphaproteobacteria</taxon>
        <taxon>Hyphomicrobiales</taxon>
        <taxon>Phyllobacteriaceae</taxon>
        <taxon>Mesorhizobium</taxon>
    </lineage>
</organism>
<evidence type="ECO:0008006" key="4">
    <source>
        <dbReference type="Google" id="ProtNLM"/>
    </source>
</evidence>
<accession>A0A1C2DS48</accession>
<evidence type="ECO:0000313" key="3">
    <source>
        <dbReference type="Proteomes" id="UP000094412"/>
    </source>
</evidence>
<dbReference type="EMBL" id="MDEO01000032">
    <property type="protein sequence ID" value="OCX17587.1"/>
    <property type="molecule type" value="Genomic_DNA"/>
</dbReference>
<gene>
    <name evidence="2" type="ORF">QV13_12575</name>
</gene>
<evidence type="ECO:0000256" key="1">
    <source>
        <dbReference type="SAM" id="MobiDB-lite"/>
    </source>
</evidence>
<dbReference type="STRING" id="1566387.QV13_12575"/>
<comment type="caution">
    <text evidence="2">The sequence shown here is derived from an EMBL/GenBank/DDBJ whole genome shotgun (WGS) entry which is preliminary data.</text>
</comment>
<feature type="region of interest" description="Disordered" evidence="1">
    <location>
        <begin position="120"/>
        <end position="142"/>
    </location>
</feature>
<protein>
    <recommendedName>
        <fullName evidence="4">DUF551 domain-containing protein</fullName>
    </recommendedName>
</protein>
<sequence>MKALAELLDSVLGNPGKSVSAVDRVRLFADGDCSFEFYMEDAQEVVNLLDRVAAELRAALEPQEAEPVAWAYEFHDFGSVWKRHVILNRPDGGASPPTKHCGSAVRNVCPLFAVPASEKAEQLSNEPRNLGKPLPNDPENVPKNENIAPASEKAASEVSFMLRDLIERAQELIPLTYVNWHDSAKVALSQPVQGWQTMDSAPRDGSAFMVYVAQSDLGPHWFAPVSRTLNGEWWDDSTGEQIEPIKGATHWMPLPAGPAAKEGQ</sequence>
<evidence type="ECO:0000313" key="2">
    <source>
        <dbReference type="EMBL" id="OCX17587.1"/>
    </source>
</evidence>